<sequence>MKRLDGLQVCRLALFAGLALAPFTGPAVSPAAAQASGCEQIKTFLDQRKALVERLNKLGKKPDAKSACSLLTNLASNGSSTLKWVDTNKDWCQIPDAFVDGFKADNSRVTKFRGQACNAAAQQATMQKRAQQQQQSNSPFNVAPGGDVLSGPMKIPQGAL</sequence>
<gene>
    <name evidence="3" type="ORF">C7450_108272</name>
</gene>
<accession>A0A2V3U3A9</accession>
<keyword evidence="2" id="KW-0732">Signal</keyword>
<keyword evidence="4" id="KW-1185">Reference proteome</keyword>
<feature type="signal peptide" evidence="2">
    <location>
        <begin position="1"/>
        <end position="21"/>
    </location>
</feature>
<comment type="caution">
    <text evidence="3">The sequence shown here is derived from an EMBL/GenBank/DDBJ whole genome shotgun (WGS) entry which is preliminary data.</text>
</comment>
<dbReference type="OrthoDB" id="8019615at2"/>
<name>A0A2V3U3A9_9HYPH</name>
<proteinExistence type="predicted"/>
<evidence type="ECO:0000256" key="1">
    <source>
        <dbReference type="SAM" id="MobiDB-lite"/>
    </source>
</evidence>
<dbReference type="AlphaFoldDB" id="A0A2V3U3A9"/>
<dbReference type="Proteomes" id="UP000248021">
    <property type="component" value="Unassembled WGS sequence"/>
</dbReference>
<evidence type="ECO:0000313" key="4">
    <source>
        <dbReference type="Proteomes" id="UP000248021"/>
    </source>
</evidence>
<reference evidence="3 4" key="1">
    <citation type="submission" date="2018-05" db="EMBL/GenBank/DDBJ databases">
        <title>Genomic Encyclopedia of Type Strains, Phase IV (KMG-IV): sequencing the most valuable type-strain genomes for metagenomic binning, comparative biology and taxonomic classification.</title>
        <authorList>
            <person name="Goeker M."/>
        </authorList>
    </citation>
    <scope>NUCLEOTIDE SEQUENCE [LARGE SCALE GENOMIC DNA]</scope>
    <source>
        <strain evidence="3 4">DSM 6462</strain>
    </source>
</reference>
<dbReference type="RefSeq" id="WP_146227416.1">
    <property type="nucleotide sequence ID" value="NZ_CAKNFM010000006.1"/>
</dbReference>
<feature type="region of interest" description="Disordered" evidence="1">
    <location>
        <begin position="130"/>
        <end position="160"/>
    </location>
</feature>
<evidence type="ECO:0000313" key="3">
    <source>
        <dbReference type="EMBL" id="PXW56520.1"/>
    </source>
</evidence>
<dbReference type="EMBL" id="QJJK01000008">
    <property type="protein sequence ID" value="PXW56520.1"/>
    <property type="molecule type" value="Genomic_DNA"/>
</dbReference>
<protein>
    <submittedName>
        <fullName evidence="3">Uncharacterized protein</fullName>
    </submittedName>
</protein>
<evidence type="ECO:0000256" key="2">
    <source>
        <dbReference type="SAM" id="SignalP"/>
    </source>
</evidence>
<feature type="chain" id="PRO_5041067765" evidence="2">
    <location>
        <begin position="22"/>
        <end position="160"/>
    </location>
</feature>
<organism evidence="3 4">
    <name type="scientific">Chelatococcus asaccharovorans</name>
    <dbReference type="NCBI Taxonomy" id="28210"/>
    <lineage>
        <taxon>Bacteria</taxon>
        <taxon>Pseudomonadati</taxon>
        <taxon>Pseudomonadota</taxon>
        <taxon>Alphaproteobacteria</taxon>
        <taxon>Hyphomicrobiales</taxon>
        <taxon>Chelatococcaceae</taxon>
        <taxon>Chelatococcus</taxon>
    </lineage>
</organism>